<accession>A0A849IMN9</accession>
<organism evidence="1 2">
    <name type="scientific">Enterovirga aerilata</name>
    <dbReference type="NCBI Taxonomy" id="2730920"/>
    <lineage>
        <taxon>Bacteria</taxon>
        <taxon>Pseudomonadati</taxon>
        <taxon>Pseudomonadota</taxon>
        <taxon>Alphaproteobacteria</taxon>
        <taxon>Hyphomicrobiales</taxon>
        <taxon>Methylobacteriaceae</taxon>
        <taxon>Enterovirga</taxon>
    </lineage>
</organism>
<dbReference type="InterPro" id="IPR052572">
    <property type="entry name" value="UPF0153_domain"/>
</dbReference>
<dbReference type="RefSeq" id="WP_171220693.1">
    <property type="nucleotide sequence ID" value="NZ_JABEPP010000007.1"/>
</dbReference>
<comment type="caution">
    <text evidence="1">The sequence shown here is derived from an EMBL/GenBank/DDBJ whole genome shotgun (WGS) entry which is preliminary data.</text>
</comment>
<name>A0A849IMN9_9HYPH</name>
<evidence type="ECO:0000313" key="1">
    <source>
        <dbReference type="EMBL" id="NNM75203.1"/>
    </source>
</evidence>
<keyword evidence="2" id="KW-1185">Reference proteome</keyword>
<proteinExistence type="predicted"/>
<evidence type="ECO:0000313" key="2">
    <source>
        <dbReference type="Proteomes" id="UP000564885"/>
    </source>
</evidence>
<reference evidence="1 2" key="1">
    <citation type="submission" date="2020-04" db="EMBL/GenBank/DDBJ databases">
        <title>Enterovirga sp. isolate from soil.</title>
        <authorList>
            <person name="Chea S."/>
            <person name="Kim D.-U."/>
        </authorList>
    </citation>
    <scope>NUCLEOTIDE SEQUENCE [LARGE SCALE GENOMIC DNA]</scope>
    <source>
        <strain evidence="1 2">DB1703</strain>
    </source>
</reference>
<sequence length="159" mass="17634">MTFDADSPAAGPDAGDALHAAQPRGRECGSCTLCCKTMSVREIEKPNNVWCRHVRNHTSCEIYETRPHSCRVFNCLWLRGVGTDAMRPDRSRVVLVEAEDEAGGPKGVAAILDPSRPLAWQEPQMRVFLEQIRDRYGAVGMALGTRKRVFRAGQPLQTP</sequence>
<dbReference type="EMBL" id="JABEPP010000007">
    <property type="protein sequence ID" value="NNM75203.1"/>
    <property type="molecule type" value="Genomic_DNA"/>
</dbReference>
<dbReference type="AlphaFoldDB" id="A0A849IMN9"/>
<protein>
    <recommendedName>
        <fullName evidence="3">YkgJ family cysteine cluster protein</fullName>
    </recommendedName>
</protein>
<dbReference type="PANTHER" id="PTHR36931:SF1">
    <property type="entry name" value="UPF0153 PROTEIN YEIW"/>
    <property type="match status" value="1"/>
</dbReference>
<evidence type="ECO:0008006" key="3">
    <source>
        <dbReference type="Google" id="ProtNLM"/>
    </source>
</evidence>
<gene>
    <name evidence="1" type="ORF">HJG44_22845</name>
</gene>
<dbReference type="PANTHER" id="PTHR36931">
    <property type="entry name" value="UPF0153 PROTEIN YEIW"/>
    <property type="match status" value="1"/>
</dbReference>
<dbReference type="Proteomes" id="UP000564885">
    <property type="component" value="Unassembled WGS sequence"/>
</dbReference>